<evidence type="ECO:0000313" key="5">
    <source>
        <dbReference type="EMBL" id="GCE95564.1"/>
    </source>
</evidence>
<gene>
    <name evidence="5" type="ORF">NIES46_36300</name>
</gene>
<keyword evidence="3" id="KW-0732">Signal</keyword>
<protein>
    <submittedName>
        <fullName evidence="5">ABC transporter substrate-binding protein</fullName>
    </submittedName>
</protein>
<sequence>MFSLNESAKHDRTIFIKKGLVNRRSFLWGTSLLALVELIGGCDTPTDFRVELLNGSVPVQLVNRFRRQHPQRPGLNFVPKFNLEDLYQQLQAEAISNSALLVMIGDYWLSAAIREELIEPLNPEDLSQWQQLPQNWQNLVRRNQNGELSDSLEGNIWGAPYRWGTTAIAYRVDKFEKLGWTPTDWEDLWRSECKGRISLLNQGREVIGLTLKKLGYSYNTPDLDLVPDLKAQLEQLHQNVRLYDSDNYLKPLILGDTWLAVGWSGDISPQLQRQHNIAIAIPKSGTALWSDVWVKPKATSATNNPLVQAWIDFCWQPEIATQMSLLTGATSPIVWGMPRADLPKDLRENPQLLPDTDILDRSEFLLPLTVASMQQYQRLWHEIRSVVRS</sequence>
<dbReference type="PANTHER" id="PTHR30222:SF17">
    <property type="entry name" value="SPERMIDINE_PUTRESCINE-BINDING PERIPLASMIC PROTEIN"/>
    <property type="match status" value="1"/>
</dbReference>
<dbReference type="InterPro" id="IPR001188">
    <property type="entry name" value="Sperm_putr-bd"/>
</dbReference>
<dbReference type="RefSeq" id="WP_006619442.1">
    <property type="nucleotide sequence ID" value="NZ_BIMW01000141.1"/>
</dbReference>
<dbReference type="PRINTS" id="PR00909">
    <property type="entry name" value="SPERMDNBNDNG"/>
</dbReference>
<dbReference type="GeneID" id="301684410"/>
<comment type="caution">
    <text evidence="5">The sequence shown here is derived from an EMBL/GenBank/DDBJ whole genome shotgun (WGS) entry which is preliminary data.</text>
</comment>
<dbReference type="PANTHER" id="PTHR30222">
    <property type="entry name" value="SPERMIDINE/PUTRESCINE-BINDING PERIPLASMIC PROTEIN"/>
    <property type="match status" value="1"/>
</dbReference>
<dbReference type="Pfam" id="PF13343">
    <property type="entry name" value="SBP_bac_6"/>
    <property type="match status" value="1"/>
</dbReference>
<organism evidence="5 6">
    <name type="scientific">Limnospira platensis NIES-46</name>
    <dbReference type="NCBI Taxonomy" id="1236695"/>
    <lineage>
        <taxon>Bacteria</taxon>
        <taxon>Bacillati</taxon>
        <taxon>Cyanobacteriota</taxon>
        <taxon>Cyanophyceae</taxon>
        <taxon>Oscillatoriophycideae</taxon>
        <taxon>Oscillatoriales</taxon>
        <taxon>Sirenicapillariaceae</taxon>
        <taxon>Limnospira</taxon>
    </lineage>
</organism>
<evidence type="ECO:0000256" key="4">
    <source>
        <dbReference type="ARBA" id="ARBA00022764"/>
    </source>
</evidence>
<dbReference type="EMBL" id="BIMW01000141">
    <property type="protein sequence ID" value="GCE95564.1"/>
    <property type="molecule type" value="Genomic_DNA"/>
</dbReference>
<proteinExistence type="predicted"/>
<keyword evidence="4" id="KW-0574">Periplasm</keyword>
<accession>A0A5M3T7U6</accession>
<dbReference type="Gene3D" id="3.40.190.10">
    <property type="entry name" value="Periplasmic binding protein-like II"/>
    <property type="match status" value="2"/>
</dbReference>
<evidence type="ECO:0000256" key="1">
    <source>
        <dbReference type="ARBA" id="ARBA00004418"/>
    </source>
</evidence>
<keyword evidence="2" id="KW-0813">Transport</keyword>
<dbReference type="SUPFAM" id="SSF53850">
    <property type="entry name" value="Periplasmic binding protein-like II"/>
    <property type="match status" value="1"/>
</dbReference>
<dbReference type="Proteomes" id="UP000326169">
    <property type="component" value="Unassembled WGS sequence"/>
</dbReference>
<name>A0A5M3T7U6_LIMPL</name>
<evidence type="ECO:0000313" key="6">
    <source>
        <dbReference type="Proteomes" id="UP000326169"/>
    </source>
</evidence>
<evidence type="ECO:0000256" key="3">
    <source>
        <dbReference type="ARBA" id="ARBA00022729"/>
    </source>
</evidence>
<comment type="subcellular location">
    <subcellularLocation>
        <location evidence="1">Periplasm</location>
    </subcellularLocation>
</comment>
<evidence type="ECO:0000256" key="2">
    <source>
        <dbReference type="ARBA" id="ARBA00022448"/>
    </source>
</evidence>
<reference evidence="5 6" key="1">
    <citation type="journal article" date="2019" name="J Genomics">
        <title>The Draft Genome of a Hydrogen-producing Cyanobacterium, Arthrospira platensis NIES-46.</title>
        <authorList>
            <person name="Suzuki S."/>
            <person name="Yamaguchi H."/>
            <person name="Kawachi M."/>
        </authorList>
    </citation>
    <scope>NUCLEOTIDE SEQUENCE [LARGE SCALE GENOMIC DNA]</scope>
    <source>
        <strain evidence="5 6">NIES-46</strain>
    </source>
</reference>
<keyword evidence="6" id="KW-1185">Reference proteome</keyword>